<evidence type="ECO:0000256" key="5">
    <source>
        <dbReference type="ARBA" id="ARBA00022491"/>
    </source>
</evidence>
<evidence type="ECO:0008006" key="14">
    <source>
        <dbReference type="Google" id="ProtNLM"/>
    </source>
</evidence>
<evidence type="ECO:0000313" key="12">
    <source>
        <dbReference type="EMBL" id="KAH3659019.1"/>
    </source>
</evidence>
<dbReference type="Proteomes" id="UP000788993">
    <property type="component" value="Unassembled WGS sequence"/>
</dbReference>
<reference evidence="12" key="2">
    <citation type="submission" date="2021-01" db="EMBL/GenBank/DDBJ databases">
        <authorList>
            <person name="Schikora-Tamarit M.A."/>
        </authorList>
    </citation>
    <scope>NUCLEOTIDE SEQUENCE</scope>
    <source>
        <strain evidence="12">NCAIM Y.01608</strain>
    </source>
</reference>
<evidence type="ECO:0000256" key="3">
    <source>
        <dbReference type="ARBA" id="ARBA00007682"/>
    </source>
</evidence>
<feature type="region of interest" description="Disordered" evidence="9">
    <location>
        <begin position="981"/>
        <end position="1009"/>
    </location>
</feature>
<comment type="subcellular location">
    <subcellularLocation>
        <location evidence="2">Cytoplasm</location>
    </subcellularLocation>
    <subcellularLocation>
        <location evidence="1">Nucleus</location>
    </subcellularLocation>
</comment>
<dbReference type="InterPro" id="IPR007282">
    <property type="entry name" value="NOT2/3/5_C"/>
</dbReference>
<evidence type="ECO:0000256" key="7">
    <source>
        <dbReference type="ARBA" id="ARBA00023163"/>
    </source>
</evidence>
<comment type="similarity">
    <text evidence="3">Belongs to the CNOT2/3/5 family.</text>
</comment>
<keyword evidence="7" id="KW-0804">Transcription</keyword>
<feature type="domain" description="NOT2/NOT3/NOT5 C-terminal" evidence="11">
    <location>
        <begin position="1059"/>
        <end position="1189"/>
    </location>
</feature>
<comment type="caution">
    <text evidence="12">The sequence shown here is derived from an EMBL/GenBank/DDBJ whole genome shotgun (WGS) entry which is preliminary data.</text>
</comment>
<keyword evidence="4" id="KW-0963">Cytoplasm</keyword>
<dbReference type="Pfam" id="PF04153">
    <property type="entry name" value="NOT2_3_5_C"/>
    <property type="match status" value="1"/>
</dbReference>
<feature type="compositionally biased region" description="Polar residues" evidence="9">
    <location>
        <begin position="899"/>
        <end position="910"/>
    </location>
</feature>
<dbReference type="InterPro" id="IPR007207">
    <property type="entry name" value="Not_N"/>
</dbReference>
<accession>A0A9P8NTD1</accession>
<dbReference type="GO" id="GO:0005634">
    <property type="term" value="C:nucleus"/>
    <property type="evidence" value="ECO:0007669"/>
    <property type="project" value="UniProtKB-SubCell"/>
</dbReference>
<protein>
    <recommendedName>
        <fullName evidence="14">NOT2/NOT3/NOT5 C-terminal domain-containing protein</fullName>
    </recommendedName>
</protein>
<keyword evidence="13" id="KW-1185">Reference proteome</keyword>
<evidence type="ECO:0000256" key="9">
    <source>
        <dbReference type="SAM" id="MobiDB-lite"/>
    </source>
</evidence>
<name>A0A9P8NTD1_9ASCO</name>
<feature type="compositionally biased region" description="Low complexity" evidence="9">
    <location>
        <begin position="919"/>
        <end position="935"/>
    </location>
</feature>
<evidence type="ECO:0000259" key="10">
    <source>
        <dbReference type="Pfam" id="PF04065"/>
    </source>
</evidence>
<dbReference type="EMBL" id="JAEUBD010001571">
    <property type="protein sequence ID" value="KAH3659019.1"/>
    <property type="molecule type" value="Genomic_DNA"/>
</dbReference>
<dbReference type="Pfam" id="PF04065">
    <property type="entry name" value="Not3"/>
    <property type="match status" value="1"/>
</dbReference>
<sequence length="1196" mass="135438">MGVDFSQLNPETSYLHLVVSTATAFAISVRQELVRRSVPVGDKLLLVELVVVPVAFSQTSSTDVYLANLTNTTGLCSVVSVHHQQLHVQHTLTGRHNVLLIGQEQRVLLSGRDLKVRHRTLRLGRAVHVDNGTVSGQSLQPQTVALCENVPDKKRMVQRRELGNRLGSQQLTHGWCEVCHGSTVPRHPLGQLTRGSDIVCRGNQKRGSQKQRREHISLDWVVRNARQHRELVVFAQMESFSHPREIVCQREMSSQNTLGDAFGPRREGKCRVRVWPDYDTRSLGLVLLVVLQYIWLATNDNTVIKNLQSGNTGHYLELLLNVVLDKLRDLTCFFNSNDPLWIGNLQIDSLSGWRISRVYHGKGSARFEHTHHGHHQVDASVRIDHHDITSFDACLHQIVPDNIRGLVDLFVREHAVFGSRLQKRRCLHHTCSVRVFIGVVTENVLDRSSVIAPVQVDSRVWKHRLLRFGHQTDLRDGRFWVLKRAVQELVELLAHDFDSALRVQQRVVVEAQRKLLSGFVQKHSNVSHGARNRGRELFVFVGILERNAKSLNDRAGSIESLTIKGSPAGVFVATTISSSPVSLYTKTIQVARRSWNEAAVFRGTDSLDSTILPVVGLLKSSGTTLRVGVSSLVVQEIDRVFKKVKEGLEEFDFIYDKLQSCDQQSQKEKLENDLKKEIKKLQRHREQIKTWMSGNEVKDKKQLIEHRRLIEHEMERFKEVEKIMKTKAFSNEALASTDVTLDPRQREKLECAEFIQSMIEELDRQDESIEAQIDQITSSLKKKKSDASKQTQIDALNEQLERHKWHVGKLETILRLLENDNLEVDQINDIKEDIEYYVQSNQDSSFVEDDTFYDELGLDELEEGFHVVPAGHDDDDDDDRDDKESKSTTRKSSTSTQSVLPTTSSASQGSAPDHLHHVPAPAATAAPSSRIPSASHQLPQLSQNSQTSSPLVRAANLTPAASSSTTPKLKYASVVSTGLPAAEKGRASPSVSTGLPHPSDSTRESTASPRQFSFLDASNYTHLPEGIKDYVSCLEAAKTRHESAEKRSLETIFPQLESSLLNCPDSYDSDKPRNYQPTNQFTTQTCFPQEPAVEITGSTKLLQKLKIDTLAYCFYYHNIKYKSPFTTINNLNSPGDDYLQYIAANEFIRRGWKYHKELKTWFLRDGDEWKMFDYKDSWSVKNQPGFSFEPHQEQTL</sequence>
<dbReference type="GO" id="GO:0006355">
    <property type="term" value="P:regulation of DNA-templated transcription"/>
    <property type="evidence" value="ECO:0007669"/>
    <property type="project" value="InterPro"/>
</dbReference>
<feature type="domain" description="CCR4-Not complex component Not N-terminal" evidence="10">
    <location>
        <begin position="634"/>
        <end position="859"/>
    </location>
</feature>
<dbReference type="InterPro" id="IPR038635">
    <property type="entry name" value="CCR4-NOT_su2/3/5_C_sf"/>
</dbReference>
<evidence type="ECO:0000256" key="4">
    <source>
        <dbReference type="ARBA" id="ARBA00022490"/>
    </source>
</evidence>
<feature type="compositionally biased region" description="Polar residues" evidence="9">
    <location>
        <begin position="936"/>
        <end position="950"/>
    </location>
</feature>
<dbReference type="Gene3D" id="2.30.30.1020">
    <property type="entry name" value="CCR4-NOT complex subunit 2/3/5, C-terminal domain"/>
    <property type="match status" value="1"/>
</dbReference>
<proteinExistence type="inferred from homology"/>
<dbReference type="GO" id="GO:0005737">
    <property type="term" value="C:cytoplasm"/>
    <property type="evidence" value="ECO:0007669"/>
    <property type="project" value="UniProtKB-SubCell"/>
</dbReference>
<evidence type="ECO:0000256" key="1">
    <source>
        <dbReference type="ARBA" id="ARBA00004123"/>
    </source>
</evidence>
<evidence type="ECO:0000256" key="8">
    <source>
        <dbReference type="ARBA" id="ARBA00023242"/>
    </source>
</evidence>
<evidence type="ECO:0000256" key="2">
    <source>
        <dbReference type="ARBA" id="ARBA00004496"/>
    </source>
</evidence>
<evidence type="ECO:0000259" key="11">
    <source>
        <dbReference type="Pfam" id="PF04153"/>
    </source>
</evidence>
<dbReference type="GO" id="GO:0030015">
    <property type="term" value="C:CCR4-NOT core complex"/>
    <property type="evidence" value="ECO:0007669"/>
    <property type="project" value="InterPro"/>
</dbReference>
<gene>
    <name evidence="12" type="ORF">OGATHE_006745</name>
</gene>
<keyword evidence="5" id="KW-0678">Repressor</keyword>
<organism evidence="12 13">
    <name type="scientific">Ogataea polymorpha</name>
    <dbReference type="NCBI Taxonomy" id="460523"/>
    <lineage>
        <taxon>Eukaryota</taxon>
        <taxon>Fungi</taxon>
        <taxon>Dikarya</taxon>
        <taxon>Ascomycota</taxon>
        <taxon>Saccharomycotina</taxon>
        <taxon>Pichiomycetes</taxon>
        <taxon>Pichiales</taxon>
        <taxon>Pichiaceae</taxon>
        <taxon>Ogataea</taxon>
    </lineage>
</organism>
<dbReference type="AlphaFoldDB" id="A0A9P8NTD1"/>
<dbReference type="AntiFam" id="ANF00178">
    <property type="entry name" value="Shadow ORF (opposite dhbF)"/>
</dbReference>
<evidence type="ECO:0000256" key="6">
    <source>
        <dbReference type="ARBA" id="ARBA00023015"/>
    </source>
</evidence>
<dbReference type="InterPro" id="IPR040168">
    <property type="entry name" value="Not2/3/5"/>
</dbReference>
<keyword evidence="8" id="KW-0539">Nucleus</keyword>
<feature type="region of interest" description="Disordered" evidence="9">
    <location>
        <begin position="867"/>
        <end position="951"/>
    </location>
</feature>
<evidence type="ECO:0000313" key="13">
    <source>
        <dbReference type="Proteomes" id="UP000788993"/>
    </source>
</evidence>
<dbReference type="PANTHER" id="PTHR23326">
    <property type="entry name" value="CCR4 NOT-RELATED"/>
    <property type="match status" value="1"/>
</dbReference>
<reference evidence="12" key="1">
    <citation type="journal article" date="2021" name="Open Biol.">
        <title>Shared evolutionary footprints suggest mitochondrial oxidative damage underlies multiple complex I losses in fungi.</title>
        <authorList>
            <person name="Schikora-Tamarit M.A."/>
            <person name="Marcet-Houben M."/>
            <person name="Nosek J."/>
            <person name="Gabaldon T."/>
        </authorList>
    </citation>
    <scope>NUCLEOTIDE SEQUENCE</scope>
    <source>
        <strain evidence="12">NCAIM Y.01608</strain>
    </source>
</reference>
<dbReference type="GO" id="GO:0000289">
    <property type="term" value="P:nuclear-transcribed mRNA poly(A) tail shortening"/>
    <property type="evidence" value="ECO:0007669"/>
    <property type="project" value="UniProtKB-ARBA"/>
</dbReference>
<keyword evidence="6" id="KW-0805">Transcription regulation</keyword>